<gene>
    <name evidence="9" type="ORF">JF625_15655</name>
</gene>
<feature type="transmembrane region" description="Helical" evidence="7">
    <location>
        <begin position="81"/>
        <end position="108"/>
    </location>
</feature>
<feature type="transmembrane region" description="Helical" evidence="7">
    <location>
        <begin position="146"/>
        <end position="164"/>
    </location>
</feature>
<keyword evidence="6 7" id="KW-0472">Membrane</keyword>
<dbReference type="GO" id="GO:0055085">
    <property type="term" value="P:transmembrane transport"/>
    <property type="evidence" value="ECO:0007669"/>
    <property type="project" value="InterPro"/>
</dbReference>
<protein>
    <submittedName>
        <fullName evidence="9">ABC transporter permease</fullName>
    </submittedName>
</protein>
<organism evidence="9 10">
    <name type="scientific">Inquilinus limosus</name>
    <dbReference type="NCBI Taxonomy" id="171674"/>
    <lineage>
        <taxon>Bacteria</taxon>
        <taxon>Pseudomonadati</taxon>
        <taxon>Pseudomonadota</taxon>
        <taxon>Alphaproteobacteria</taxon>
        <taxon>Rhodospirillales</taxon>
        <taxon>Rhodospirillaceae</taxon>
        <taxon>Inquilinus</taxon>
    </lineage>
</organism>
<dbReference type="Proteomes" id="UP000700706">
    <property type="component" value="Unassembled WGS sequence"/>
</dbReference>
<keyword evidence="2 7" id="KW-0813">Transport</keyword>
<dbReference type="PANTHER" id="PTHR30151">
    <property type="entry name" value="ALKANE SULFONATE ABC TRANSPORTER-RELATED, MEMBRANE SUBUNIT"/>
    <property type="match status" value="1"/>
</dbReference>
<accession>A0A952FQS9</accession>
<dbReference type="Pfam" id="PF00528">
    <property type="entry name" value="BPD_transp_1"/>
    <property type="match status" value="1"/>
</dbReference>
<keyword evidence="3" id="KW-1003">Cell membrane</keyword>
<comment type="similarity">
    <text evidence="7">Belongs to the binding-protein-dependent transport system permease family.</text>
</comment>
<evidence type="ECO:0000313" key="10">
    <source>
        <dbReference type="Proteomes" id="UP000700706"/>
    </source>
</evidence>
<name>A0A952FQS9_9PROT</name>
<evidence type="ECO:0000259" key="8">
    <source>
        <dbReference type="PROSITE" id="PS50928"/>
    </source>
</evidence>
<evidence type="ECO:0000256" key="1">
    <source>
        <dbReference type="ARBA" id="ARBA00004651"/>
    </source>
</evidence>
<dbReference type="Gene3D" id="1.10.3720.10">
    <property type="entry name" value="MetI-like"/>
    <property type="match status" value="1"/>
</dbReference>
<feature type="transmembrane region" description="Helical" evidence="7">
    <location>
        <begin position="248"/>
        <end position="274"/>
    </location>
</feature>
<sequence length="286" mass="30818">MTEIGIQTGEDEAAIAEARRAEPGRIRALAARIAVPVVAFGAFIALWQWYVVAYQVPRYILPAPTEVVATMVGDWPILSSALAVTLTITFAALAAALVGGVTLAILFIQSRWLELAFYPYAVVLQVTPIVAIAPLIIIYAPSTESVLLICAFIVAFFPILSNMTQGLKSTDHNLLNLFELYGASRWQSLLHLRIPSALPYFATGLRIGGGLALIGSVVAEFAAGSAGAQSGLAFRILEAGRRLNVPRLFAALILITLTGLAIFALTSLVSHLLLRRWHESAIRREN</sequence>
<dbReference type="EMBL" id="JAEKLZ010000222">
    <property type="protein sequence ID" value="MBW8726574.1"/>
    <property type="molecule type" value="Genomic_DNA"/>
</dbReference>
<comment type="subcellular location">
    <subcellularLocation>
        <location evidence="1 7">Cell membrane</location>
        <topology evidence="1 7">Multi-pass membrane protein</topology>
    </subcellularLocation>
</comment>
<evidence type="ECO:0000256" key="5">
    <source>
        <dbReference type="ARBA" id="ARBA00022989"/>
    </source>
</evidence>
<dbReference type="CDD" id="cd06261">
    <property type="entry name" value="TM_PBP2"/>
    <property type="match status" value="1"/>
</dbReference>
<evidence type="ECO:0000313" key="9">
    <source>
        <dbReference type="EMBL" id="MBW8726574.1"/>
    </source>
</evidence>
<proteinExistence type="inferred from homology"/>
<dbReference type="PANTHER" id="PTHR30151:SF41">
    <property type="entry name" value="ABC TRANSPORTER PERMEASE PROTEIN"/>
    <property type="match status" value="1"/>
</dbReference>
<feature type="transmembrane region" description="Helical" evidence="7">
    <location>
        <begin position="120"/>
        <end position="140"/>
    </location>
</feature>
<dbReference type="GO" id="GO:0005886">
    <property type="term" value="C:plasma membrane"/>
    <property type="evidence" value="ECO:0007669"/>
    <property type="project" value="UniProtKB-SubCell"/>
</dbReference>
<evidence type="ECO:0000256" key="6">
    <source>
        <dbReference type="ARBA" id="ARBA00023136"/>
    </source>
</evidence>
<dbReference type="SUPFAM" id="SSF161098">
    <property type="entry name" value="MetI-like"/>
    <property type="match status" value="1"/>
</dbReference>
<dbReference type="InterPro" id="IPR035906">
    <property type="entry name" value="MetI-like_sf"/>
</dbReference>
<dbReference type="AlphaFoldDB" id="A0A952FQS9"/>
<feature type="transmembrane region" description="Helical" evidence="7">
    <location>
        <begin position="207"/>
        <end position="228"/>
    </location>
</feature>
<evidence type="ECO:0000256" key="4">
    <source>
        <dbReference type="ARBA" id="ARBA00022692"/>
    </source>
</evidence>
<feature type="transmembrane region" description="Helical" evidence="7">
    <location>
        <begin position="29"/>
        <end position="50"/>
    </location>
</feature>
<comment type="caution">
    <text evidence="9">The sequence shown here is derived from an EMBL/GenBank/DDBJ whole genome shotgun (WGS) entry which is preliminary data.</text>
</comment>
<evidence type="ECO:0000256" key="3">
    <source>
        <dbReference type="ARBA" id="ARBA00022475"/>
    </source>
</evidence>
<evidence type="ECO:0000256" key="2">
    <source>
        <dbReference type="ARBA" id="ARBA00022448"/>
    </source>
</evidence>
<keyword evidence="4 7" id="KW-0812">Transmembrane</keyword>
<dbReference type="InterPro" id="IPR000515">
    <property type="entry name" value="MetI-like"/>
</dbReference>
<feature type="domain" description="ABC transmembrane type-1" evidence="8">
    <location>
        <begin position="82"/>
        <end position="266"/>
    </location>
</feature>
<evidence type="ECO:0000256" key="7">
    <source>
        <dbReference type="RuleBase" id="RU363032"/>
    </source>
</evidence>
<dbReference type="PROSITE" id="PS50928">
    <property type="entry name" value="ABC_TM1"/>
    <property type="match status" value="1"/>
</dbReference>
<reference evidence="9" key="1">
    <citation type="submission" date="2020-06" db="EMBL/GenBank/DDBJ databases">
        <title>Stable isotope informed genome-resolved metagenomics uncovers potential trophic interactions in rhizosphere soil.</title>
        <authorList>
            <person name="Starr E.P."/>
            <person name="Shi S."/>
            <person name="Blazewicz S.J."/>
            <person name="Koch B.J."/>
            <person name="Probst A.J."/>
            <person name="Hungate B.A."/>
            <person name="Pett-Ridge J."/>
            <person name="Firestone M.K."/>
            <person name="Banfield J.F."/>
        </authorList>
    </citation>
    <scope>NUCLEOTIDE SEQUENCE</scope>
    <source>
        <strain evidence="9">YM_69_17</strain>
    </source>
</reference>
<keyword evidence="5 7" id="KW-1133">Transmembrane helix</keyword>